<gene>
    <name evidence="9" type="ORF">HTSR_0550</name>
</gene>
<dbReference type="AlphaFoldDB" id="A0A1D8S312"/>
<feature type="transmembrane region" description="Helical" evidence="8">
    <location>
        <begin position="141"/>
        <end position="166"/>
    </location>
</feature>
<feature type="transmembrane region" description="Helical" evidence="8">
    <location>
        <begin position="53"/>
        <end position="71"/>
    </location>
</feature>
<evidence type="ECO:0000256" key="6">
    <source>
        <dbReference type="ARBA" id="ARBA00022989"/>
    </source>
</evidence>
<keyword evidence="6 8" id="KW-1133">Transmembrane helix</keyword>
<organism evidence="9 10">
    <name type="scientific">Halodesulfurarchaeum formicicum</name>
    <dbReference type="NCBI Taxonomy" id="1873524"/>
    <lineage>
        <taxon>Archaea</taxon>
        <taxon>Methanobacteriati</taxon>
        <taxon>Methanobacteriota</taxon>
        <taxon>Stenosarchaea group</taxon>
        <taxon>Halobacteria</taxon>
        <taxon>Halobacteriales</taxon>
        <taxon>Halobacteriaceae</taxon>
        <taxon>Halodesulfurarchaeum</taxon>
    </lineage>
</organism>
<dbReference type="PATRIC" id="fig|1855411.3.peg.547"/>
<dbReference type="STRING" id="1873524.HSR6_0535"/>
<keyword evidence="5 8" id="KW-0812">Transmembrane</keyword>
<evidence type="ECO:0000313" key="9">
    <source>
        <dbReference type="EMBL" id="AOW79745.1"/>
    </source>
</evidence>
<evidence type="ECO:0000256" key="2">
    <source>
        <dbReference type="ARBA" id="ARBA00010735"/>
    </source>
</evidence>
<dbReference type="GO" id="GO:0005886">
    <property type="term" value="C:plasma membrane"/>
    <property type="evidence" value="ECO:0007669"/>
    <property type="project" value="UniProtKB-SubCell"/>
</dbReference>
<dbReference type="Pfam" id="PF03591">
    <property type="entry name" value="AzlC"/>
    <property type="match status" value="1"/>
</dbReference>
<reference evidence="9 10" key="1">
    <citation type="submission" date="2016-06" db="EMBL/GenBank/DDBJ databases">
        <title>Discovery of anaerobic lithoheterotrophic haloarchaeon capable of sulfur respiration by hydrogen and formate.</title>
        <authorList>
            <person name="Sorokin D.Y."/>
            <person name="Kublanov I.V."/>
            <person name="Roman P."/>
            <person name="Sinninghe Damste J.S."/>
            <person name="Golyshin P.N."/>
            <person name="Rojo D."/>
            <person name="Ciordia S."/>
            <person name="Mena Md.C."/>
            <person name="Ferrer M."/>
            <person name="Smedile F."/>
            <person name="Messina E."/>
            <person name="La Cono V."/>
            <person name="Yakimov M.M."/>
        </authorList>
    </citation>
    <scope>NUCLEOTIDE SEQUENCE [LARGE SCALE GENOMIC DNA]</scope>
    <source>
        <strain evidence="9 10">HTSR1</strain>
    </source>
</reference>
<evidence type="ECO:0000256" key="5">
    <source>
        <dbReference type="ARBA" id="ARBA00022692"/>
    </source>
</evidence>
<evidence type="ECO:0000256" key="3">
    <source>
        <dbReference type="ARBA" id="ARBA00022448"/>
    </source>
</evidence>
<dbReference type="PANTHER" id="PTHR34979:SF1">
    <property type="entry name" value="INNER MEMBRANE PROTEIN YGAZ"/>
    <property type="match status" value="1"/>
</dbReference>
<keyword evidence="7 8" id="KW-0472">Membrane</keyword>
<dbReference type="PANTHER" id="PTHR34979">
    <property type="entry name" value="INNER MEMBRANE PROTEIN YGAZ"/>
    <property type="match status" value="1"/>
</dbReference>
<feature type="transmembrane region" description="Helical" evidence="8">
    <location>
        <begin position="173"/>
        <end position="191"/>
    </location>
</feature>
<evidence type="ECO:0000256" key="8">
    <source>
        <dbReference type="SAM" id="Phobius"/>
    </source>
</evidence>
<keyword evidence="4" id="KW-1003">Cell membrane</keyword>
<dbReference type="GO" id="GO:1903785">
    <property type="term" value="P:L-valine transmembrane transport"/>
    <property type="evidence" value="ECO:0007669"/>
    <property type="project" value="TreeGrafter"/>
</dbReference>
<dbReference type="KEGG" id="halh:HTSR_0550"/>
<accession>A0A1D8S312</accession>
<feature type="transmembrane region" description="Helical" evidence="8">
    <location>
        <begin position="197"/>
        <end position="219"/>
    </location>
</feature>
<protein>
    <submittedName>
        <fullName evidence="9">AzlC family protein</fullName>
    </submittedName>
</protein>
<evidence type="ECO:0000256" key="4">
    <source>
        <dbReference type="ARBA" id="ARBA00022475"/>
    </source>
</evidence>
<proteinExistence type="inferred from homology"/>
<feature type="transmembrane region" description="Helical" evidence="8">
    <location>
        <begin position="29"/>
        <end position="47"/>
    </location>
</feature>
<feature type="transmembrane region" description="Helical" evidence="8">
    <location>
        <begin position="78"/>
        <end position="99"/>
    </location>
</feature>
<comment type="subcellular location">
    <subcellularLocation>
        <location evidence="1">Cell membrane</location>
        <topology evidence="1">Multi-pass membrane protein</topology>
    </subcellularLocation>
</comment>
<dbReference type="InterPro" id="IPR011606">
    <property type="entry name" value="Brnchd-chn_aa_trnsp_permease"/>
</dbReference>
<comment type="similarity">
    <text evidence="2">Belongs to the AzlC family.</text>
</comment>
<dbReference type="EMBL" id="CP016070">
    <property type="protein sequence ID" value="AOW79745.1"/>
    <property type="molecule type" value="Genomic_DNA"/>
</dbReference>
<keyword evidence="3" id="KW-0813">Transport</keyword>
<evidence type="ECO:0000256" key="7">
    <source>
        <dbReference type="ARBA" id="ARBA00023136"/>
    </source>
</evidence>
<evidence type="ECO:0000313" key="10">
    <source>
        <dbReference type="Proteomes" id="UP000185608"/>
    </source>
</evidence>
<sequence>MPAGHYPSNTVDSMHTADLRRGVRDVAPLLLGIAPFGLVVGVAAANAGLDLELAIGMSVLVFAGAAQLAALELLRTDAPLVVVISTAAIINLRMLMYSASIAPHFRDLGARLKGGLAYVLTDQAYALSIARFENGPDVDRVSYYVGVAMPIWLVWQVMTVAGALLGAGVPDSWGLDFTVPLVFLALLVPAVEDSATMAAAFVGGSVAVIGAGLPLNLGLPVGATIGVLAGATFETVRQ</sequence>
<evidence type="ECO:0000256" key="1">
    <source>
        <dbReference type="ARBA" id="ARBA00004651"/>
    </source>
</evidence>
<dbReference type="Proteomes" id="UP000185608">
    <property type="component" value="Chromosome"/>
</dbReference>
<name>A0A1D8S312_9EURY</name>